<keyword evidence="5 8" id="KW-0998">Cell outer membrane</keyword>
<comment type="similarity">
    <text evidence="8">In the C-terminal section; belongs to the transglycosylase Slt family.</text>
</comment>
<protein>
    <recommendedName>
        <fullName evidence="8">Membrane-bound lytic murein transglycosylase F</fullName>
        <ecNumber evidence="8">4.2.2.n1</ecNumber>
    </recommendedName>
    <alternativeName>
        <fullName evidence="8">Murein lyase F</fullName>
    </alternativeName>
</protein>
<dbReference type="Pfam" id="PF01464">
    <property type="entry name" value="SLT"/>
    <property type="match status" value="1"/>
</dbReference>
<comment type="caution">
    <text evidence="8">Lacks conserved residue(s) required for the propagation of feature annotation.</text>
</comment>
<dbReference type="SMART" id="SM00062">
    <property type="entry name" value="PBPb"/>
    <property type="match status" value="1"/>
</dbReference>
<accession>A0A9E4N0P0</accession>
<evidence type="ECO:0000256" key="4">
    <source>
        <dbReference type="ARBA" id="ARBA00023136"/>
    </source>
</evidence>
<dbReference type="InterPro" id="IPR008258">
    <property type="entry name" value="Transglycosylase_SLT_dom_1"/>
</dbReference>
<evidence type="ECO:0000256" key="6">
    <source>
        <dbReference type="ARBA" id="ARBA00023239"/>
    </source>
</evidence>
<feature type="chain" id="PRO_5039774911" description="Membrane-bound lytic murein transglycosylase F" evidence="8">
    <location>
        <begin position="22"/>
        <end position="477"/>
    </location>
</feature>
<dbReference type="Pfam" id="PF00497">
    <property type="entry name" value="SBP_bac_3"/>
    <property type="match status" value="1"/>
</dbReference>
<comment type="subcellular location">
    <subcellularLocation>
        <location evidence="8">Cell outer membrane</location>
        <topology evidence="8">Peripheral membrane protein</topology>
    </subcellularLocation>
    <text evidence="8">Attached to the inner leaflet of the outer membrane.</text>
</comment>
<comment type="domain">
    <text evidence="8">The N-terminal domain does not have lytic activity and probably modulates enzymatic activity. The C-terminal domain is the catalytic active domain.</text>
</comment>
<organism evidence="10 11">
    <name type="scientific">Candidatus Thiodiazotropha lotti</name>
    <dbReference type="NCBI Taxonomy" id="2792787"/>
    <lineage>
        <taxon>Bacteria</taxon>
        <taxon>Pseudomonadati</taxon>
        <taxon>Pseudomonadota</taxon>
        <taxon>Gammaproteobacteria</taxon>
        <taxon>Chromatiales</taxon>
        <taxon>Sedimenticolaceae</taxon>
        <taxon>Candidatus Thiodiazotropha</taxon>
    </lineage>
</organism>
<feature type="region of interest" description="LT domain" evidence="8">
    <location>
        <begin position="264"/>
        <end position="477"/>
    </location>
</feature>
<dbReference type="EC" id="4.2.2.n1" evidence="8"/>
<feature type="signal peptide" evidence="8">
    <location>
        <begin position="1"/>
        <end position="21"/>
    </location>
</feature>
<reference evidence="10" key="1">
    <citation type="journal article" date="2021" name="Proc. Natl. Acad. Sci. U.S.A.">
        <title>Global biogeography of chemosynthetic symbionts reveals both localized and globally distributed symbiont groups. .</title>
        <authorList>
            <person name="Osvatic J.T."/>
            <person name="Wilkins L.G.E."/>
            <person name="Leibrecht L."/>
            <person name="Leray M."/>
            <person name="Zauner S."/>
            <person name="Polzin J."/>
            <person name="Camacho Y."/>
            <person name="Gros O."/>
            <person name="van Gils J.A."/>
            <person name="Eisen J.A."/>
            <person name="Petersen J.M."/>
            <person name="Yuen B."/>
        </authorList>
    </citation>
    <scope>NUCLEOTIDE SEQUENCE</scope>
    <source>
        <strain evidence="10">MAGL173</strain>
    </source>
</reference>
<keyword evidence="6 8" id="KW-0456">Lyase</keyword>
<proteinExistence type="inferred from homology"/>
<evidence type="ECO:0000256" key="8">
    <source>
        <dbReference type="HAMAP-Rule" id="MF_02016"/>
    </source>
</evidence>
<dbReference type="PROSITE" id="PS00922">
    <property type="entry name" value="TRANSGLYCOSYLASE"/>
    <property type="match status" value="1"/>
</dbReference>
<feature type="active site" evidence="8">
    <location>
        <position position="310"/>
    </location>
</feature>
<dbReference type="NCBIfam" id="NF008112">
    <property type="entry name" value="PRK10859.1"/>
    <property type="match status" value="1"/>
</dbReference>
<keyword evidence="3 8" id="KW-0732">Signal</keyword>
<dbReference type="HAMAP" id="MF_02016">
    <property type="entry name" value="MltF"/>
    <property type="match status" value="1"/>
</dbReference>
<dbReference type="PANTHER" id="PTHR35936:SF32">
    <property type="entry name" value="MEMBRANE-BOUND LYTIC MUREIN TRANSGLYCOSYLASE F"/>
    <property type="match status" value="1"/>
</dbReference>
<keyword evidence="4 8" id="KW-0472">Membrane</keyword>
<evidence type="ECO:0000256" key="5">
    <source>
        <dbReference type="ARBA" id="ARBA00023237"/>
    </source>
</evidence>
<comment type="function">
    <text evidence="8">Murein-degrading enzyme that degrades murein glycan strands and insoluble, high-molecular weight murein sacculi, with the concomitant formation of a 1,6-anhydromuramoyl product. Lytic transglycosylases (LTs) play an integral role in the metabolism of the peptidoglycan (PG) sacculus. Their lytic action creates space within the PG sacculus to allow for its expansion as well as for the insertion of various structures such as secretion systems and flagella.</text>
</comment>
<evidence type="ECO:0000259" key="9">
    <source>
        <dbReference type="SMART" id="SM00062"/>
    </source>
</evidence>
<dbReference type="CDD" id="cd13403">
    <property type="entry name" value="MLTF-like"/>
    <property type="match status" value="1"/>
</dbReference>
<dbReference type="GO" id="GO:0008933">
    <property type="term" value="F:peptidoglycan lytic transglycosylase activity"/>
    <property type="evidence" value="ECO:0007669"/>
    <property type="project" value="UniProtKB-UniRule"/>
</dbReference>
<dbReference type="InterPro" id="IPR000189">
    <property type="entry name" value="Transglyc_AS"/>
</dbReference>
<evidence type="ECO:0000256" key="2">
    <source>
        <dbReference type="ARBA" id="ARBA00010333"/>
    </source>
</evidence>
<evidence type="ECO:0000256" key="7">
    <source>
        <dbReference type="ARBA" id="ARBA00023316"/>
    </source>
</evidence>
<dbReference type="AlphaFoldDB" id="A0A9E4N0P0"/>
<evidence type="ECO:0000313" key="10">
    <source>
        <dbReference type="EMBL" id="MCG7940111.1"/>
    </source>
</evidence>
<dbReference type="GO" id="GO:0071555">
    <property type="term" value="P:cell wall organization"/>
    <property type="evidence" value="ECO:0007669"/>
    <property type="project" value="UniProtKB-KW"/>
</dbReference>
<name>A0A9E4N0P0_9GAMM</name>
<dbReference type="InterPro" id="IPR023703">
    <property type="entry name" value="MltF"/>
</dbReference>
<comment type="similarity">
    <text evidence="2">Belongs to the bacterial solute-binding protein 3 family.</text>
</comment>
<dbReference type="SUPFAM" id="SSF53850">
    <property type="entry name" value="Periplasmic binding protein-like II"/>
    <property type="match status" value="1"/>
</dbReference>
<comment type="caution">
    <text evidence="10">The sequence shown here is derived from an EMBL/GenBank/DDBJ whole genome shotgun (WGS) entry which is preliminary data.</text>
</comment>
<feature type="domain" description="Solute-binding protein family 3/N-terminal" evidence="9">
    <location>
        <begin position="39"/>
        <end position="263"/>
    </location>
</feature>
<dbReference type="GO" id="GO:0009253">
    <property type="term" value="P:peptidoglycan catabolic process"/>
    <property type="evidence" value="ECO:0007669"/>
    <property type="project" value="TreeGrafter"/>
</dbReference>
<dbReference type="Proteomes" id="UP000886687">
    <property type="component" value="Unassembled WGS sequence"/>
</dbReference>
<comment type="similarity">
    <text evidence="8">In the N-terminal section; belongs to the bacterial solute-binding protein 3 family.</text>
</comment>
<dbReference type="EMBL" id="JAEPDI010000012">
    <property type="protein sequence ID" value="MCG7940111.1"/>
    <property type="molecule type" value="Genomic_DNA"/>
</dbReference>
<dbReference type="GO" id="GO:0009279">
    <property type="term" value="C:cell outer membrane"/>
    <property type="evidence" value="ECO:0007669"/>
    <property type="project" value="UniProtKB-SubCell"/>
</dbReference>
<dbReference type="PANTHER" id="PTHR35936">
    <property type="entry name" value="MEMBRANE-BOUND LYTIC MUREIN TRANSGLYCOSYLASE F"/>
    <property type="match status" value="1"/>
</dbReference>
<keyword evidence="7 8" id="KW-0961">Cell wall biogenesis/degradation</keyword>
<evidence type="ECO:0000313" key="11">
    <source>
        <dbReference type="Proteomes" id="UP000886687"/>
    </source>
</evidence>
<dbReference type="InterPro" id="IPR001638">
    <property type="entry name" value="Solute-binding_3/MltF_N"/>
</dbReference>
<dbReference type="SUPFAM" id="SSF53955">
    <property type="entry name" value="Lysozyme-like"/>
    <property type="match status" value="1"/>
</dbReference>
<dbReference type="CDD" id="cd01009">
    <property type="entry name" value="PBP2_YfhD_N"/>
    <property type="match status" value="1"/>
</dbReference>
<dbReference type="InterPro" id="IPR023346">
    <property type="entry name" value="Lysozyme-like_dom_sf"/>
</dbReference>
<evidence type="ECO:0000256" key="1">
    <source>
        <dbReference type="ARBA" id="ARBA00007734"/>
    </source>
</evidence>
<evidence type="ECO:0000256" key="3">
    <source>
        <dbReference type="ARBA" id="ARBA00022729"/>
    </source>
</evidence>
<comment type="similarity">
    <text evidence="1">Belongs to the transglycosylase Slt family.</text>
</comment>
<sequence length="477" mass="54393" precursor="true">MQLPSTTKLAACLLTALSLLIGSCSIPPPLVERIKASGELRVVTRNSGTTLYEGSEGLTGLEYDLVQRFAEELGVKPHFIIPEGFDDLLPTVINGDAHLAAAGLTVTPERQSIIRFGPAYQEITQQVIYRGGTHRPRKIEDLLDKDLHILAGSSHEEELLRLQKDYPVLRWTSHDNLESAELMQMVEDKTIDFTIADSNEFAVTRRFMPHIKVGFNLTEPQPLAWAMAHAEDASLYQAMEVFFNRIREDGTLPQLIERHYGHIGRLNFVELRTFLRHLKNRLPKYRALFEQAAEMIGMDWRLLAAIGYQESHWNPKAKSPTGVRGIMMLTLATAKHMKIESRLDPQQSITGGAKYLQFIKRRLPERIQEPDRLWLTLAGYNVGFGHLEDARILTEQLGGDPDKWVEVKKHLPKLSLKKWYKNLKRGYARGKEPVNYVDNIRAYYELLKWQLRKIEATRKAESENDASHVLSITPDAL</sequence>
<dbReference type="Gene3D" id="3.40.190.10">
    <property type="entry name" value="Periplasmic binding protein-like II"/>
    <property type="match status" value="2"/>
</dbReference>
<comment type="catalytic activity">
    <reaction evidence="8">
        <text>Exolytic cleavage of the (1-&gt;4)-beta-glycosidic linkage between N-acetylmuramic acid (MurNAc) and N-acetylglucosamine (GlcNAc) residues in peptidoglycan, from either the reducing or the non-reducing ends of the peptidoglycan chains, with concomitant formation of a 1,6-anhydrobond in the MurNAc residue.</text>
        <dbReference type="EC" id="4.2.2.n1"/>
    </reaction>
</comment>
<dbReference type="GO" id="GO:0016998">
    <property type="term" value="P:cell wall macromolecule catabolic process"/>
    <property type="evidence" value="ECO:0007669"/>
    <property type="project" value="UniProtKB-UniRule"/>
</dbReference>
<dbReference type="Gene3D" id="1.10.530.10">
    <property type="match status" value="1"/>
</dbReference>
<gene>
    <name evidence="8 10" type="primary">mltF</name>
    <name evidence="10" type="ORF">JAZ04_14830</name>
</gene>